<sequence length="240" mass="26793">MSVVPYKDAQAGKKSQVAQMFNSIAGKYDFLNHFLSAGIDIYWRKQAVKVMGQNKPALLLDIATGTGDFAIEALQLKPQKIIGVDISEGMLAVGREKIKKKNLTDKIELQLGDSENLAFAENTFDGAMAAFGVRNFENLPQGLSEMYRVLKPGGRIVVLEFSKPRAFPFKQVYNFYFKNILPVFGKLISKDQAAYTYLPESVQAFPDGQDFINILKQVGFKNTQWHSLTFGISSIYTGLK</sequence>
<evidence type="ECO:0000256" key="1">
    <source>
        <dbReference type="ARBA" id="ARBA00022428"/>
    </source>
</evidence>
<accession>A0A512ATL6</accession>
<dbReference type="InterPro" id="IPR004033">
    <property type="entry name" value="UbiE/COQ5_MeTrFase"/>
</dbReference>
<dbReference type="GO" id="GO:0009234">
    <property type="term" value="P:menaquinone biosynthetic process"/>
    <property type="evidence" value="ECO:0007669"/>
    <property type="project" value="UniProtKB-UniRule"/>
</dbReference>
<dbReference type="NCBIfam" id="NF001244">
    <property type="entry name" value="PRK00216.1-5"/>
    <property type="match status" value="1"/>
</dbReference>
<reference evidence="6 7" key="1">
    <citation type="submission" date="2019-07" db="EMBL/GenBank/DDBJ databases">
        <title>Whole genome shotgun sequence of Adhaeribacter aerolatus NBRC 106133.</title>
        <authorList>
            <person name="Hosoyama A."/>
            <person name="Uohara A."/>
            <person name="Ohji S."/>
            <person name="Ichikawa N."/>
        </authorList>
    </citation>
    <scope>NUCLEOTIDE SEQUENCE [LARGE SCALE GENOMIC DNA]</scope>
    <source>
        <strain evidence="6 7">NBRC 106133</strain>
    </source>
</reference>
<evidence type="ECO:0000256" key="3">
    <source>
        <dbReference type="ARBA" id="ARBA00022679"/>
    </source>
</evidence>
<keyword evidence="1 5" id="KW-0474">Menaquinone biosynthesis</keyword>
<organism evidence="6 7">
    <name type="scientific">Adhaeribacter aerolatus</name>
    <dbReference type="NCBI Taxonomy" id="670289"/>
    <lineage>
        <taxon>Bacteria</taxon>
        <taxon>Pseudomonadati</taxon>
        <taxon>Bacteroidota</taxon>
        <taxon>Cytophagia</taxon>
        <taxon>Cytophagales</taxon>
        <taxon>Hymenobacteraceae</taxon>
        <taxon>Adhaeribacter</taxon>
    </lineage>
</organism>
<dbReference type="GO" id="GO:0032259">
    <property type="term" value="P:methylation"/>
    <property type="evidence" value="ECO:0007669"/>
    <property type="project" value="UniProtKB-KW"/>
</dbReference>
<dbReference type="RefSeq" id="WP_146895089.1">
    <property type="nucleotide sequence ID" value="NZ_BJYS01000003.1"/>
</dbReference>
<dbReference type="EC" id="2.1.1.163" evidence="5"/>
<name>A0A512ATL6_9BACT</name>
<dbReference type="PROSITE" id="PS01184">
    <property type="entry name" value="UBIE_2"/>
    <property type="match status" value="1"/>
</dbReference>
<dbReference type="GO" id="GO:0043770">
    <property type="term" value="F:demethylmenaquinone methyltransferase activity"/>
    <property type="evidence" value="ECO:0007669"/>
    <property type="project" value="UniProtKB-UniRule"/>
</dbReference>
<dbReference type="CDD" id="cd02440">
    <property type="entry name" value="AdoMet_MTases"/>
    <property type="match status" value="1"/>
</dbReference>
<protein>
    <recommendedName>
        <fullName evidence="5">Demethylmenaquinone methyltransferase</fullName>
        <ecNumber evidence="5">2.1.1.163</ecNumber>
    </recommendedName>
</protein>
<dbReference type="Proteomes" id="UP000321532">
    <property type="component" value="Unassembled WGS sequence"/>
</dbReference>
<dbReference type="PROSITE" id="PS51608">
    <property type="entry name" value="SAM_MT_UBIE"/>
    <property type="match status" value="1"/>
</dbReference>
<dbReference type="Gene3D" id="3.40.50.150">
    <property type="entry name" value="Vaccinia Virus protein VP39"/>
    <property type="match status" value="1"/>
</dbReference>
<dbReference type="OrthoDB" id="9808140at2"/>
<evidence type="ECO:0000313" key="7">
    <source>
        <dbReference type="Proteomes" id="UP000321532"/>
    </source>
</evidence>
<comment type="function">
    <text evidence="5">Methyltransferase required for the conversion of demethylmenaquinol (DMKH2) to menaquinol (MKH2).</text>
</comment>
<dbReference type="PROSITE" id="PS01183">
    <property type="entry name" value="UBIE_1"/>
    <property type="match status" value="1"/>
</dbReference>
<comment type="similarity">
    <text evidence="5">Belongs to the class I-like SAM-binding methyltransferase superfamily. MenG/UbiE family.</text>
</comment>
<comment type="caution">
    <text evidence="5">Lacks conserved residue(s) required for the propagation of feature annotation.</text>
</comment>
<comment type="catalytic activity">
    <reaction evidence="5">
        <text>a 2-demethylmenaquinol + S-adenosyl-L-methionine = a menaquinol + S-adenosyl-L-homocysteine + H(+)</text>
        <dbReference type="Rhea" id="RHEA:42640"/>
        <dbReference type="Rhea" id="RHEA-COMP:9539"/>
        <dbReference type="Rhea" id="RHEA-COMP:9563"/>
        <dbReference type="ChEBI" id="CHEBI:15378"/>
        <dbReference type="ChEBI" id="CHEBI:18151"/>
        <dbReference type="ChEBI" id="CHEBI:55437"/>
        <dbReference type="ChEBI" id="CHEBI:57856"/>
        <dbReference type="ChEBI" id="CHEBI:59789"/>
        <dbReference type="EC" id="2.1.1.163"/>
    </reaction>
</comment>
<proteinExistence type="inferred from homology"/>
<feature type="binding site" evidence="5">
    <location>
        <position position="85"/>
    </location>
    <ligand>
        <name>S-adenosyl-L-methionine</name>
        <dbReference type="ChEBI" id="CHEBI:59789"/>
    </ligand>
</feature>
<dbReference type="EMBL" id="BJYS01000003">
    <property type="protein sequence ID" value="GEO03055.1"/>
    <property type="molecule type" value="Genomic_DNA"/>
</dbReference>
<keyword evidence="7" id="KW-1185">Reference proteome</keyword>
<dbReference type="InterPro" id="IPR023576">
    <property type="entry name" value="UbiE/COQ5_MeTrFase_CS"/>
</dbReference>
<evidence type="ECO:0000256" key="2">
    <source>
        <dbReference type="ARBA" id="ARBA00022603"/>
    </source>
</evidence>
<comment type="caution">
    <text evidence="6">The sequence shown here is derived from an EMBL/GenBank/DDBJ whole genome shotgun (WGS) entry which is preliminary data.</text>
</comment>
<keyword evidence="4 5" id="KW-0949">S-adenosyl-L-methionine</keyword>
<dbReference type="HAMAP" id="MF_01813">
    <property type="entry name" value="MenG_UbiE_methyltr"/>
    <property type="match status" value="1"/>
</dbReference>
<dbReference type="PANTHER" id="PTHR43591:SF24">
    <property type="entry name" value="2-METHOXY-6-POLYPRENYL-1,4-BENZOQUINOL METHYLASE, MITOCHONDRIAL"/>
    <property type="match status" value="1"/>
</dbReference>
<dbReference type="Pfam" id="PF01209">
    <property type="entry name" value="Ubie_methyltran"/>
    <property type="match status" value="1"/>
</dbReference>
<feature type="binding site" evidence="5">
    <location>
        <begin position="113"/>
        <end position="114"/>
    </location>
    <ligand>
        <name>S-adenosyl-L-methionine</name>
        <dbReference type="ChEBI" id="CHEBI:59789"/>
    </ligand>
</feature>
<feature type="binding site" evidence="5">
    <location>
        <position position="66"/>
    </location>
    <ligand>
        <name>S-adenosyl-L-methionine</name>
        <dbReference type="ChEBI" id="CHEBI:59789"/>
    </ligand>
</feature>
<evidence type="ECO:0000313" key="6">
    <source>
        <dbReference type="EMBL" id="GEO03055.1"/>
    </source>
</evidence>
<dbReference type="NCBIfam" id="TIGR01934">
    <property type="entry name" value="MenG_MenH_UbiE"/>
    <property type="match status" value="1"/>
</dbReference>
<dbReference type="SUPFAM" id="SSF53335">
    <property type="entry name" value="S-adenosyl-L-methionine-dependent methyltransferases"/>
    <property type="match status" value="1"/>
</dbReference>
<dbReference type="InterPro" id="IPR029063">
    <property type="entry name" value="SAM-dependent_MTases_sf"/>
</dbReference>
<comment type="pathway">
    <text evidence="5">Quinol/quinone metabolism; menaquinone biosynthesis; menaquinol from 1,4-dihydroxy-2-naphthoate: step 2/2.</text>
</comment>
<evidence type="ECO:0000256" key="5">
    <source>
        <dbReference type="HAMAP-Rule" id="MF_01813"/>
    </source>
</evidence>
<keyword evidence="3 5" id="KW-0808">Transferase</keyword>
<keyword evidence="2 5" id="KW-0489">Methyltransferase</keyword>
<dbReference type="UniPathway" id="UPA00079">
    <property type="reaction ID" value="UER00169"/>
</dbReference>
<gene>
    <name evidence="5 6" type="primary">menG</name>
    <name evidence="6" type="ORF">AAE02nite_07190</name>
</gene>
<dbReference type="AlphaFoldDB" id="A0A512ATL6"/>
<evidence type="ECO:0000256" key="4">
    <source>
        <dbReference type="ARBA" id="ARBA00022691"/>
    </source>
</evidence>
<dbReference type="PANTHER" id="PTHR43591">
    <property type="entry name" value="METHYLTRANSFERASE"/>
    <property type="match status" value="1"/>
</dbReference>